<protein>
    <recommendedName>
        <fullName evidence="4">Lipoprotein</fullName>
    </recommendedName>
</protein>
<accession>F2N6W8</accession>
<dbReference type="PROSITE" id="PS51257">
    <property type="entry name" value="PROKAR_LIPOPROTEIN"/>
    <property type="match status" value="1"/>
</dbReference>
<dbReference type="AlphaFoldDB" id="F2N6W8"/>
<evidence type="ECO:0000313" key="2">
    <source>
        <dbReference type="EMBL" id="AEB06167.1"/>
    </source>
</evidence>
<reference evidence="3" key="1">
    <citation type="journal article" date="2013" name="Stand. Genomic Sci.">
        <title>Complete genome sequence of Coriobacterium glomerans type strain (PW2(T)) from the midgut of Pyrrhocoris apterus L. (red soldier bug).</title>
        <authorList>
            <person name="Stackebrandt E."/>
            <person name="Zeytun A."/>
            <person name="Lapidus A."/>
            <person name="Nolan M."/>
            <person name="Lucas S."/>
            <person name="Hammon N."/>
            <person name="Deshpande S."/>
            <person name="Cheng J.F."/>
            <person name="Tapia R."/>
            <person name="Goodwin L.A."/>
            <person name="Pitluck S."/>
            <person name="Liolios K."/>
            <person name="Pagani I."/>
            <person name="Ivanova N."/>
            <person name="Mavromatis K."/>
            <person name="Mikhailova N."/>
            <person name="Huntemann M."/>
            <person name="Pati A."/>
            <person name="Chen A."/>
            <person name="Palaniappan K."/>
            <person name="Chang Y.J."/>
            <person name="Land M."/>
            <person name="Hauser L."/>
            <person name="Rohde M."/>
            <person name="Pukall R."/>
            <person name="Goker M."/>
            <person name="Detter J.C."/>
            <person name="Woyke T."/>
            <person name="Bristow J."/>
            <person name="Eisen J.A."/>
            <person name="Markowitz V."/>
            <person name="Hugenholtz P."/>
            <person name="Kyrpides N.C."/>
            <person name="Klenk H.P."/>
        </authorList>
    </citation>
    <scope>NUCLEOTIDE SEQUENCE</scope>
    <source>
        <strain evidence="3">ATCC 49209 / DSM 20642 / JCM 10262 / PW2</strain>
    </source>
</reference>
<dbReference type="Proteomes" id="UP000006851">
    <property type="component" value="Chromosome"/>
</dbReference>
<keyword evidence="3" id="KW-1185">Reference proteome</keyword>
<proteinExistence type="predicted"/>
<evidence type="ECO:0000256" key="1">
    <source>
        <dbReference type="SAM" id="SignalP"/>
    </source>
</evidence>
<organism evidence="2 3">
    <name type="scientific">Coriobacterium glomerans (strain ATCC 49209 / DSM 20642 / JCM 10262 / PW2)</name>
    <dbReference type="NCBI Taxonomy" id="700015"/>
    <lineage>
        <taxon>Bacteria</taxon>
        <taxon>Bacillati</taxon>
        <taxon>Actinomycetota</taxon>
        <taxon>Coriobacteriia</taxon>
        <taxon>Coriobacteriales</taxon>
        <taxon>Coriobacteriaceae</taxon>
        <taxon>Coriobacterium</taxon>
    </lineage>
</organism>
<dbReference type="RefSeq" id="WP_013707910.1">
    <property type="nucleotide sequence ID" value="NC_015389.1"/>
</dbReference>
<evidence type="ECO:0000313" key="3">
    <source>
        <dbReference type="Proteomes" id="UP000006851"/>
    </source>
</evidence>
<dbReference type="KEGG" id="cgo:Corgl_0038"/>
<evidence type="ECO:0008006" key="4">
    <source>
        <dbReference type="Google" id="ProtNLM"/>
    </source>
</evidence>
<dbReference type="OrthoDB" id="3182075at2"/>
<dbReference type="eggNOG" id="ENOG5031TTK">
    <property type="taxonomic scope" value="Bacteria"/>
</dbReference>
<dbReference type="EMBL" id="CP002628">
    <property type="protein sequence ID" value="AEB06167.1"/>
    <property type="molecule type" value="Genomic_DNA"/>
</dbReference>
<feature type="chain" id="PRO_5038681761" description="Lipoprotein" evidence="1">
    <location>
        <begin position="28"/>
        <end position="199"/>
    </location>
</feature>
<dbReference type="HOGENOM" id="CLU_107077_0_0_11"/>
<dbReference type="STRING" id="700015.Corgl_0038"/>
<gene>
    <name evidence="2" type="ordered locus">Corgl_0038</name>
</gene>
<keyword evidence="1" id="KW-0732">Signal</keyword>
<name>F2N6W8_CORGP</name>
<sequence>MKKRSVFAFAVASLMAALCMVSLSSCGLPVAEGMIARNLSERLDSVKHADEKITDSMLGDASREFRELNIDPKEFAKSFFEAFDYKIEDIEIDGDTATAHVSINCKQLQSFIGHLVVELGSNIKGYSDMGNYAKLKNLMRDSMMKAIKDTETKKTDCTFIYHRGDDGTWNADSDKARDALAHAMGINDTIRGMSSGSWL</sequence>
<feature type="signal peptide" evidence="1">
    <location>
        <begin position="1"/>
        <end position="27"/>
    </location>
</feature>